<dbReference type="SMART" id="SM00300">
    <property type="entry name" value="ChSh"/>
    <property type="match status" value="1"/>
</dbReference>
<dbReference type="Pfam" id="PF01393">
    <property type="entry name" value="Chromo_shadow"/>
    <property type="match status" value="1"/>
</dbReference>
<dbReference type="InterPro" id="IPR023780">
    <property type="entry name" value="Chromo_domain"/>
</dbReference>
<evidence type="ECO:0000313" key="7">
    <source>
        <dbReference type="Proteomes" id="UP000254866"/>
    </source>
</evidence>
<evidence type="ECO:0000256" key="3">
    <source>
        <dbReference type="ARBA" id="ARBA00023242"/>
    </source>
</evidence>
<keyword evidence="7" id="KW-1185">Reference proteome</keyword>
<dbReference type="GO" id="GO:0005634">
    <property type="term" value="C:nucleus"/>
    <property type="evidence" value="ECO:0007669"/>
    <property type="project" value="UniProtKB-SubCell"/>
</dbReference>
<dbReference type="InterPro" id="IPR016197">
    <property type="entry name" value="Chromo-like_dom_sf"/>
</dbReference>
<evidence type="ECO:0000259" key="5">
    <source>
        <dbReference type="PROSITE" id="PS50013"/>
    </source>
</evidence>
<evidence type="ECO:0000256" key="4">
    <source>
        <dbReference type="SAM" id="MobiDB-lite"/>
    </source>
</evidence>
<dbReference type="CDD" id="cd00024">
    <property type="entry name" value="CD_CSD"/>
    <property type="match status" value="1"/>
</dbReference>
<name>A0A370TNG4_9HELO</name>
<dbReference type="SUPFAM" id="SSF54160">
    <property type="entry name" value="Chromo domain-like"/>
    <property type="match status" value="2"/>
</dbReference>
<dbReference type="InterPro" id="IPR000953">
    <property type="entry name" value="Chromo/chromo_shadow_dom"/>
</dbReference>
<comment type="subcellular location">
    <subcellularLocation>
        <location evidence="1">Nucleus</location>
    </subcellularLocation>
</comment>
<dbReference type="Pfam" id="PF00385">
    <property type="entry name" value="Chromo"/>
    <property type="match status" value="1"/>
</dbReference>
<feature type="region of interest" description="Disordered" evidence="4">
    <location>
        <begin position="1"/>
        <end position="39"/>
    </location>
</feature>
<dbReference type="PANTHER" id="PTHR22812">
    <property type="entry name" value="CHROMOBOX PROTEIN"/>
    <property type="match status" value="1"/>
</dbReference>
<reference evidence="6 7" key="1">
    <citation type="journal article" date="2018" name="IMA Fungus">
        <title>IMA Genome-F 9: Draft genome sequence of Annulohypoxylon stygium, Aspergillus mulundensis, Berkeleyomyces basicola (syn. Thielaviopsis basicola), Ceratocystis smalleyi, two Cercospora beticola strains, Coleophoma cylindrospora, Fusarium fracticaudum, Phialophora cf. hyalina, and Morchella septimelata.</title>
        <authorList>
            <person name="Wingfield B.D."/>
            <person name="Bills G.F."/>
            <person name="Dong Y."/>
            <person name="Huang W."/>
            <person name="Nel W.J."/>
            <person name="Swalarsk-Parry B.S."/>
            <person name="Vaghefi N."/>
            <person name="Wilken P.M."/>
            <person name="An Z."/>
            <person name="de Beer Z.W."/>
            <person name="De Vos L."/>
            <person name="Chen L."/>
            <person name="Duong T.A."/>
            <person name="Gao Y."/>
            <person name="Hammerbacher A."/>
            <person name="Kikkert J.R."/>
            <person name="Li Y."/>
            <person name="Li H."/>
            <person name="Li K."/>
            <person name="Li Q."/>
            <person name="Liu X."/>
            <person name="Ma X."/>
            <person name="Naidoo K."/>
            <person name="Pethybridge S.J."/>
            <person name="Sun J."/>
            <person name="Steenkamp E.T."/>
            <person name="van der Nest M.A."/>
            <person name="van Wyk S."/>
            <person name="Wingfield M.J."/>
            <person name="Xiong C."/>
            <person name="Yue Q."/>
            <person name="Zhang X."/>
        </authorList>
    </citation>
    <scope>NUCLEOTIDE SEQUENCE [LARGE SCALE GENOMIC DNA]</scope>
    <source>
        <strain evidence="6 7">BP 5553</strain>
    </source>
</reference>
<dbReference type="Gene3D" id="2.40.50.40">
    <property type="match status" value="2"/>
</dbReference>
<sequence length="259" mass="29412">MPPQLSDDEMSDDGFGFPIHRNRTTHSGSAELEKNGKEEAYESLMVESEDDEEEDEIGEDEFVPLKFMQDLGPKTAITGEIKFEVKWEGYEKKSDRTWEPEENLETASKILNEYLASAGGKEAIMEAYEEKKAELRPKKGRKRGRASLEANNGTVPKRGRKSHPESSTPPRSAGAQFSPPSGSWEDEITKIDACEGHDGEVVVYLTWREGHKTQHPLEQVYKRCPQKMLRFYQSHLVFKKSDTENYKNDSDDYKTGGAL</sequence>
<dbReference type="PROSITE" id="PS00598">
    <property type="entry name" value="CHROMO_1"/>
    <property type="match status" value="1"/>
</dbReference>
<dbReference type="OrthoDB" id="433924at2759"/>
<keyword evidence="3" id="KW-0539">Nucleus</keyword>
<organism evidence="6 7">
    <name type="scientific">Venustampulla echinocandica</name>
    <dbReference type="NCBI Taxonomy" id="2656787"/>
    <lineage>
        <taxon>Eukaryota</taxon>
        <taxon>Fungi</taxon>
        <taxon>Dikarya</taxon>
        <taxon>Ascomycota</taxon>
        <taxon>Pezizomycotina</taxon>
        <taxon>Leotiomycetes</taxon>
        <taxon>Helotiales</taxon>
        <taxon>Pleuroascaceae</taxon>
        <taxon>Venustampulla</taxon>
    </lineage>
</organism>
<dbReference type="GO" id="GO:0006338">
    <property type="term" value="P:chromatin remodeling"/>
    <property type="evidence" value="ECO:0007669"/>
    <property type="project" value="UniProtKB-ARBA"/>
</dbReference>
<dbReference type="GO" id="GO:0000792">
    <property type="term" value="C:heterochromatin"/>
    <property type="evidence" value="ECO:0007669"/>
    <property type="project" value="UniProtKB-ARBA"/>
</dbReference>
<dbReference type="InterPro" id="IPR008251">
    <property type="entry name" value="Chromo_shadow_dom"/>
</dbReference>
<dbReference type="PROSITE" id="PS50013">
    <property type="entry name" value="CHROMO_2"/>
    <property type="match status" value="1"/>
</dbReference>
<dbReference type="GeneID" id="43597339"/>
<dbReference type="AlphaFoldDB" id="A0A370TNG4"/>
<evidence type="ECO:0000256" key="1">
    <source>
        <dbReference type="ARBA" id="ARBA00004123"/>
    </source>
</evidence>
<dbReference type="EMBL" id="NPIC01000003">
    <property type="protein sequence ID" value="RDL37057.1"/>
    <property type="molecule type" value="Genomic_DNA"/>
</dbReference>
<dbReference type="Proteomes" id="UP000254866">
    <property type="component" value="Unassembled WGS sequence"/>
</dbReference>
<comment type="caution">
    <text evidence="6">The sequence shown here is derived from an EMBL/GenBank/DDBJ whole genome shotgun (WGS) entry which is preliminary data.</text>
</comment>
<dbReference type="InterPro" id="IPR023779">
    <property type="entry name" value="Chromodomain_CS"/>
</dbReference>
<comment type="subunit">
    <text evidence="2">Component of the NuA4 histone acetyltransferase complex.</text>
</comment>
<dbReference type="CDD" id="cd18657">
    <property type="entry name" value="CSD_Swi6"/>
    <property type="match status" value="1"/>
</dbReference>
<feature type="region of interest" description="Disordered" evidence="4">
    <location>
        <begin position="129"/>
        <end position="190"/>
    </location>
</feature>
<protein>
    <recommendedName>
        <fullName evidence="5">Chromo domain-containing protein</fullName>
    </recommendedName>
</protein>
<dbReference type="STRING" id="2656787.A0A370TNG4"/>
<feature type="domain" description="Chromo" evidence="5">
    <location>
        <begin position="62"/>
        <end position="126"/>
    </location>
</feature>
<gene>
    <name evidence="6" type="ORF">BP5553_04490</name>
</gene>
<feature type="compositionally biased region" description="Acidic residues" evidence="4">
    <location>
        <begin position="1"/>
        <end position="12"/>
    </location>
</feature>
<dbReference type="InterPro" id="IPR051219">
    <property type="entry name" value="Heterochromatin_chromo-domain"/>
</dbReference>
<evidence type="ECO:0000313" key="6">
    <source>
        <dbReference type="EMBL" id="RDL37057.1"/>
    </source>
</evidence>
<evidence type="ECO:0000256" key="2">
    <source>
        <dbReference type="ARBA" id="ARBA00011353"/>
    </source>
</evidence>
<dbReference type="RefSeq" id="XP_031869713.1">
    <property type="nucleotide sequence ID" value="XM_032013113.1"/>
</dbReference>
<accession>A0A370TNG4</accession>
<proteinExistence type="predicted"/>